<dbReference type="CDD" id="cd01651">
    <property type="entry name" value="RT_G2_intron"/>
    <property type="match status" value="1"/>
</dbReference>
<feature type="domain" description="Reverse transcriptase" evidence="2">
    <location>
        <begin position="129"/>
        <end position="453"/>
    </location>
</feature>
<dbReference type="InterPro" id="IPR051083">
    <property type="entry name" value="GrpII_Intron_Splice-Mob/Def"/>
</dbReference>
<proteinExistence type="inferred from homology"/>
<comment type="similarity">
    <text evidence="1">Belongs to the bacterial reverse transcriptase family.</text>
</comment>
<protein>
    <recommendedName>
        <fullName evidence="2">Reverse transcriptase domain-containing protein</fullName>
    </recommendedName>
</protein>
<dbReference type="PANTHER" id="PTHR34047">
    <property type="entry name" value="NUCLEAR INTRON MATURASE 1, MITOCHONDRIAL-RELATED"/>
    <property type="match status" value="1"/>
</dbReference>
<evidence type="ECO:0000256" key="1">
    <source>
        <dbReference type="ARBA" id="ARBA00034120"/>
    </source>
</evidence>
<accession>A0A6B9ZMT6</accession>
<reference evidence="3 4" key="1">
    <citation type="submission" date="2020-01" db="EMBL/GenBank/DDBJ databases">
        <title>Complete genome sequence of Chitinophaga sp. H33E-04 isolated from quinoa roots.</title>
        <authorList>
            <person name="Weon H.-Y."/>
            <person name="Lee S.A."/>
        </authorList>
    </citation>
    <scope>NUCLEOTIDE SEQUENCE [LARGE SCALE GENOMIC DNA]</scope>
    <source>
        <strain evidence="3 4">H33E-04</strain>
    </source>
</reference>
<dbReference type="InterPro" id="IPR043502">
    <property type="entry name" value="DNA/RNA_pol_sf"/>
</dbReference>
<dbReference type="PROSITE" id="PS50878">
    <property type="entry name" value="RT_POL"/>
    <property type="match status" value="1"/>
</dbReference>
<dbReference type="Pfam" id="PF00078">
    <property type="entry name" value="RVT_1"/>
    <property type="match status" value="1"/>
</dbReference>
<dbReference type="RefSeq" id="WP_162334983.1">
    <property type="nucleotide sequence ID" value="NZ_CP048113.1"/>
</dbReference>
<evidence type="ECO:0000313" key="4">
    <source>
        <dbReference type="Proteomes" id="UP000476411"/>
    </source>
</evidence>
<name>A0A6B9ZMT6_9BACT</name>
<evidence type="ECO:0000259" key="2">
    <source>
        <dbReference type="PROSITE" id="PS50878"/>
    </source>
</evidence>
<gene>
    <name evidence="3" type="ORF">GWR21_27880</name>
</gene>
<sequence>MQQFEELFKDYDIISYICRVRAKLAKQRNKKHTLHILTSNENYNYHTQQANLQSKYEKDLLNLLNSILPPRRKWKKLGEKSRLKMKKNGPRQKLSTVDKNLYSLIKTVKYYRLKEPKETFIVKLDEFVKDIQQAIRTGNYSVSKPTIYPKAKDKKRLHELKGDERNTCRPLSLFHLKDRLILSFANNYLTRLFDKYFDECSLAFRAIPHQVVNHHTAIRKIIEYKKQHTDTPLWVAECDMKKFYDSVNHKLILEQFDKLLEIAQREKMHLKFDICRKIFVSYLDCYSFNHDVFPRNDDLDYWKEFNIPQGEYGWIENEIKQLGFYDDVIEERIGIPQGGALSGLIANIVLNIADNIMVNNFKDLFYIRFCDDMIIMHPDRDVCERGMQLYKQTLEEVKLAPHEVSSCLIGEPKKGKKYMAGKSLKPFWKGKSKGPYKWDSVENEGFPWIGFVGYEMHYDGAIRVRKNSLEKELKKQKEIFQKTMGAIGNGQRVSRGTIAESVIRRLIGMSVGRVELWNYATIVHEMCWKNGFQELTANSHSIKQIKRLDRGRSKVYYDLIKECGNPILQRQGKRNISFEKRQIILYNKPFSYYYHVIERASTHVDTKPKDDSDDK</sequence>
<dbReference type="PANTHER" id="PTHR34047:SF8">
    <property type="entry name" value="PROTEIN YKFC"/>
    <property type="match status" value="1"/>
</dbReference>
<dbReference type="InterPro" id="IPR000477">
    <property type="entry name" value="RT_dom"/>
</dbReference>
<dbReference type="SUPFAM" id="SSF56672">
    <property type="entry name" value="DNA/RNA polymerases"/>
    <property type="match status" value="1"/>
</dbReference>
<dbReference type="Proteomes" id="UP000476411">
    <property type="component" value="Chromosome"/>
</dbReference>
<organism evidence="3 4">
    <name type="scientific">Chitinophaga agri</name>
    <dbReference type="NCBI Taxonomy" id="2703787"/>
    <lineage>
        <taxon>Bacteria</taxon>
        <taxon>Pseudomonadati</taxon>
        <taxon>Bacteroidota</taxon>
        <taxon>Chitinophagia</taxon>
        <taxon>Chitinophagales</taxon>
        <taxon>Chitinophagaceae</taxon>
        <taxon>Chitinophaga</taxon>
    </lineage>
</organism>
<dbReference type="AlphaFoldDB" id="A0A6B9ZMT6"/>
<evidence type="ECO:0000313" key="3">
    <source>
        <dbReference type="EMBL" id="QHS63267.1"/>
    </source>
</evidence>
<dbReference type="KEGG" id="chih:GWR21_27880"/>
<keyword evidence="4" id="KW-1185">Reference proteome</keyword>
<dbReference type="EMBL" id="CP048113">
    <property type="protein sequence ID" value="QHS63267.1"/>
    <property type="molecule type" value="Genomic_DNA"/>
</dbReference>